<feature type="binding site" evidence="7">
    <location>
        <position position="60"/>
    </location>
    <ligand>
        <name>carbamoyl phosphate</name>
        <dbReference type="ChEBI" id="CHEBI:58228"/>
    </ligand>
</feature>
<dbReference type="RefSeq" id="WP_004032658.1">
    <property type="nucleotide sequence ID" value="NZ_AP025586.1"/>
</dbReference>
<evidence type="ECO:0000256" key="3">
    <source>
        <dbReference type="ARBA" id="ARBA00022679"/>
    </source>
</evidence>
<dbReference type="EC" id="2.1.3.2" evidence="7"/>
<dbReference type="HAMAP" id="MF_00001">
    <property type="entry name" value="Asp_carb_tr"/>
    <property type="match status" value="1"/>
</dbReference>
<evidence type="ECO:0000259" key="9">
    <source>
        <dbReference type="Pfam" id="PF02729"/>
    </source>
</evidence>
<name>A0A2H4U8K9_METSM</name>
<feature type="domain" description="Aspartate/ornithine carbamoyltransferase Asp/Orn-binding" evidence="8">
    <location>
        <begin position="157"/>
        <end position="304"/>
    </location>
</feature>
<keyword evidence="3 7" id="KW-0808">Transferase</keyword>
<accession>A0A2H4U8K9</accession>
<comment type="catalytic activity">
    <reaction evidence="6 7">
        <text>carbamoyl phosphate + L-aspartate = N-carbamoyl-L-aspartate + phosphate + H(+)</text>
        <dbReference type="Rhea" id="RHEA:20013"/>
        <dbReference type="ChEBI" id="CHEBI:15378"/>
        <dbReference type="ChEBI" id="CHEBI:29991"/>
        <dbReference type="ChEBI" id="CHEBI:32814"/>
        <dbReference type="ChEBI" id="CHEBI:43474"/>
        <dbReference type="ChEBI" id="CHEBI:58228"/>
        <dbReference type="EC" id="2.1.3.2"/>
    </reaction>
</comment>
<dbReference type="InterPro" id="IPR002082">
    <property type="entry name" value="Asp_carbamoyltransf"/>
</dbReference>
<dbReference type="GO" id="GO:0006520">
    <property type="term" value="P:amino acid metabolic process"/>
    <property type="evidence" value="ECO:0007669"/>
    <property type="project" value="InterPro"/>
</dbReference>
<evidence type="ECO:0000256" key="2">
    <source>
        <dbReference type="ARBA" id="ARBA00008896"/>
    </source>
</evidence>
<dbReference type="UniPathway" id="UPA00070">
    <property type="reaction ID" value="UER00116"/>
</dbReference>
<evidence type="ECO:0000256" key="5">
    <source>
        <dbReference type="ARBA" id="ARBA00043884"/>
    </source>
</evidence>
<proteinExistence type="inferred from homology"/>
<dbReference type="GO" id="GO:0044205">
    <property type="term" value="P:'de novo' UMP biosynthetic process"/>
    <property type="evidence" value="ECO:0007669"/>
    <property type="project" value="UniProtKB-UniRule"/>
</dbReference>
<feature type="binding site" evidence="7">
    <location>
        <position position="88"/>
    </location>
    <ligand>
        <name>L-aspartate</name>
        <dbReference type="ChEBI" id="CHEBI:29991"/>
    </ligand>
</feature>
<feature type="binding site" evidence="7">
    <location>
        <position position="270"/>
    </location>
    <ligand>
        <name>carbamoyl phosphate</name>
        <dbReference type="ChEBI" id="CHEBI:58228"/>
    </ligand>
</feature>
<feature type="binding site" evidence="7">
    <location>
        <position position="109"/>
    </location>
    <ligand>
        <name>carbamoyl phosphate</name>
        <dbReference type="ChEBI" id="CHEBI:58228"/>
    </ligand>
</feature>
<evidence type="ECO:0000313" key="11">
    <source>
        <dbReference type="Proteomes" id="UP000232133"/>
    </source>
</evidence>
<evidence type="ECO:0000259" key="8">
    <source>
        <dbReference type="Pfam" id="PF00185"/>
    </source>
</evidence>
<evidence type="ECO:0000256" key="4">
    <source>
        <dbReference type="ARBA" id="ARBA00022975"/>
    </source>
</evidence>
<organism evidence="10 11">
    <name type="scientific">Methanobrevibacter smithii</name>
    <dbReference type="NCBI Taxonomy" id="2173"/>
    <lineage>
        <taxon>Archaea</taxon>
        <taxon>Methanobacteriati</taxon>
        <taxon>Methanobacteriota</taxon>
        <taxon>Methanomada group</taxon>
        <taxon>Methanobacteria</taxon>
        <taxon>Methanobacteriales</taxon>
        <taxon>Methanobacteriaceae</taxon>
        <taxon>Methanobrevibacter</taxon>
    </lineage>
</organism>
<dbReference type="PANTHER" id="PTHR45753">
    <property type="entry name" value="ORNITHINE CARBAMOYLTRANSFERASE, MITOCHONDRIAL"/>
    <property type="match status" value="1"/>
</dbReference>
<dbReference type="FunFam" id="3.40.50.1370:FF:000002">
    <property type="entry name" value="Aspartate carbamoyltransferase 2"/>
    <property type="match status" value="1"/>
</dbReference>
<dbReference type="Pfam" id="PF00185">
    <property type="entry name" value="OTCace"/>
    <property type="match status" value="1"/>
</dbReference>
<reference evidence="10 11" key="1">
    <citation type="submission" date="2016-10" db="EMBL/GenBank/DDBJ databases">
        <authorList>
            <person name="Varghese N."/>
        </authorList>
    </citation>
    <scope>NUCLEOTIDE SEQUENCE [LARGE SCALE GENOMIC DNA]</scope>
    <source>
        <strain evidence="10 11">KB11</strain>
    </source>
</reference>
<dbReference type="PRINTS" id="PR00101">
    <property type="entry name" value="ATCASE"/>
</dbReference>
<dbReference type="PRINTS" id="PR00100">
    <property type="entry name" value="AOTCASE"/>
</dbReference>
<dbReference type="SUPFAM" id="SSF53671">
    <property type="entry name" value="Aspartate/ornithine carbamoyltransferase"/>
    <property type="match status" value="1"/>
</dbReference>
<sequence length="316" mass="35898">MIKIFELKSIISIKDFERKDIDYILNEASKLEDIAKSKECCEELKGKILGLMFFEPSTRTRLSFETSMKRLGGNCIGIENTRSCSVSKGESIADTAKMFEGYSDALVIRHELEGVSKFISDIVDVPVINAGDGAGQHPTQTLLDLYTIKKELGQIDNLKIALVGDLKFGRTVHSLSNALGLYDNVELYFVAPKELRMPQEVLHDLNKKNIPYTEVDSIEEIIDKVDVLYVTRIQKERFGDLDEYLKIKGAYIVNKKMLEGKDVIVMHPLPRIDEIATDLDNTKHNKYFNQAFNAVPVRMAILKTLIKNNPKWNHIE</sequence>
<dbReference type="NCBIfam" id="TIGR00670">
    <property type="entry name" value="asp_carb_tr"/>
    <property type="match status" value="1"/>
</dbReference>
<dbReference type="InterPro" id="IPR006131">
    <property type="entry name" value="Asp_carbamoyltransf_Asp/Orn-bd"/>
</dbReference>
<dbReference type="AlphaFoldDB" id="A0A2H4U8K9"/>
<keyword evidence="4 7" id="KW-0665">Pyrimidine biosynthesis</keyword>
<feature type="binding site" evidence="7">
    <location>
        <position position="137"/>
    </location>
    <ligand>
        <name>carbamoyl phosphate</name>
        <dbReference type="ChEBI" id="CHEBI:58228"/>
    </ligand>
</feature>
<feature type="domain" description="Aspartate/ornithine carbamoyltransferase carbamoyl-P binding" evidence="9">
    <location>
        <begin position="8"/>
        <end position="149"/>
    </location>
</feature>
<dbReference type="GO" id="GO:0016597">
    <property type="term" value="F:amino acid binding"/>
    <property type="evidence" value="ECO:0007669"/>
    <property type="project" value="InterPro"/>
</dbReference>
<evidence type="ECO:0000313" key="10">
    <source>
        <dbReference type="EMBL" id="ATZ60456.1"/>
    </source>
</evidence>
<comment type="pathway">
    <text evidence="1 7">Pyrimidine metabolism; UMP biosynthesis via de novo pathway; (S)-dihydroorotate from bicarbonate: step 2/3.</text>
</comment>
<comment type="subunit">
    <text evidence="7">Heterooligomer of catalytic and regulatory chains.</text>
</comment>
<dbReference type="GO" id="GO:0004070">
    <property type="term" value="F:aspartate carbamoyltransferase activity"/>
    <property type="evidence" value="ECO:0007669"/>
    <property type="project" value="UniProtKB-UniRule"/>
</dbReference>
<dbReference type="GO" id="GO:0006207">
    <property type="term" value="P:'de novo' pyrimidine nucleobase biosynthetic process"/>
    <property type="evidence" value="ECO:0007669"/>
    <property type="project" value="InterPro"/>
</dbReference>
<dbReference type="PROSITE" id="PS00097">
    <property type="entry name" value="CARBAMOYLTRANSFERASE"/>
    <property type="match status" value="1"/>
</dbReference>
<evidence type="ECO:0000256" key="1">
    <source>
        <dbReference type="ARBA" id="ARBA00004852"/>
    </source>
</evidence>
<dbReference type="InterPro" id="IPR036901">
    <property type="entry name" value="Asp/Orn_carbamoylTrfase_sf"/>
</dbReference>
<comment type="function">
    <text evidence="5 7">Catalyzes the condensation of carbamoyl phosphate and aspartate to form carbamoyl aspartate and inorganic phosphate, the committed step in the de novo pyrimidine nucleotide biosynthesis pathway.</text>
</comment>
<dbReference type="Gene3D" id="3.40.50.1370">
    <property type="entry name" value="Aspartate/ornithine carbamoyltransferase"/>
    <property type="match status" value="2"/>
</dbReference>
<dbReference type="EMBL" id="CP017803">
    <property type="protein sequence ID" value="ATZ60456.1"/>
    <property type="molecule type" value="Genomic_DNA"/>
</dbReference>
<feature type="binding site" evidence="7">
    <location>
        <position position="269"/>
    </location>
    <ligand>
        <name>carbamoyl phosphate</name>
        <dbReference type="ChEBI" id="CHEBI:58228"/>
    </ligand>
</feature>
<gene>
    <name evidence="7" type="primary">pyrB</name>
    <name evidence="10" type="ORF">BK798_08500</name>
</gene>
<dbReference type="NCBIfam" id="NF002032">
    <property type="entry name" value="PRK00856.1"/>
    <property type="match status" value="1"/>
</dbReference>
<feature type="binding site" evidence="7">
    <location>
        <position position="59"/>
    </location>
    <ligand>
        <name>carbamoyl phosphate</name>
        <dbReference type="ChEBI" id="CHEBI:58228"/>
    </ligand>
</feature>
<dbReference type="Pfam" id="PF02729">
    <property type="entry name" value="OTCace_N"/>
    <property type="match status" value="1"/>
</dbReference>
<feature type="binding site" evidence="7">
    <location>
        <position position="140"/>
    </location>
    <ligand>
        <name>carbamoyl phosphate</name>
        <dbReference type="ChEBI" id="CHEBI:58228"/>
    </ligand>
</feature>
<protein>
    <recommendedName>
        <fullName evidence="7">Aspartate carbamoyltransferase</fullName>
        <ecNumber evidence="7">2.1.3.2</ecNumber>
    </recommendedName>
    <alternativeName>
        <fullName evidence="7">Aspartate transcarbamylase</fullName>
        <shortName evidence="7">ATCase</shortName>
    </alternativeName>
</protein>
<dbReference type="GeneID" id="71696100"/>
<evidence type="ECO:0000256" key="7">
    <source>
        <dbReference type="HAMAP-Rule" id="MF_00001"/>
    </source>
</evidence>
<feature type="binding site" evidence="7">
    <location>
        <position position="170"/>
    </location>
    <ligand>
        <name>L-aspartate</name>
        <dbReference type="ChEBI" id="CHEBI:29991"/>
    </ligand>
</feature>
<dbReference type="Proteomes" id="UP000232133">
    <property type="component" value="Chromosome"/>
</dbReference>
<evidence type="ECO:0000256" key="6">
    <source>
        <dbReference type="ARBA" id="ARBA00048859"/>
    </source>
</evidence>
<dbReference type="InterPro" id="IPR006130">
    <property type="entry name" value="Asp/Orn_carbamoylTrfase"/>
</dbReference>
<dbReference type="PANTHER" id="PTHR45753:SF6">
    <property type="entry name" value="ASPARTATE CARBAMOYLTRANSFERASE"/>
    <property type="match status" value="1"/>
</dbReference>
<dbReference type="InterPro" id="IPR006132">
    <property type="entry name" value="Asp/Orn_carbamoyltranf_P-bd"/>
</dbReference>
<feature type="binding site" evidence="7">
    <location>
        <position position="232"/>
    </location>
    <ligand>
        <name>L-aspartate</name>
        <dbReference type="ChEBI" id="CHEBI:29991"/>
    </ligand>
</feature>
<comment type="similarity">
    <text evidence="2 7">Belongs to the aspartate/ornithine carbamoyltransferase superfamily. ATCase family.</text>
</comment>